<proteinExistence type="predicted"/>
<dbReference type="GO" id="GO:0008270">
    <property type="term" value="F:zinc ion binding"/>
    <property type="evidence" value="ECO:0007669"/>
    <property type="project" value="UniProtKB-KW"/>
</dbReference>
<keyword evidence="5" id="KW-0539">Nucleus</keyword>
<dbReference type="AlphaFoldDB" id="A0A815MZD6"/>
<evidence type="ECO:0000256" key="1">
    <source>
        <dbReference type="ARBA" id="ARBA00004123"/>
    </source>
</evidence>
<dbReference type="SUPFAM" id="SSF140996">
    <property type="entry name" value="Hermes dimerisation domain"/>
    <property type="match status" value="1"/>
</dbReference>
<dbReference type="InterPro" id="IPR052035">
    <property type="entry name" value="ZnF_BED_domain_contain"/>
</dbReference>
<evidence type="ECO:0000256" key="4">
    <source>
        <dbReference type="ARBA" id="ARBA00022833"/>
    </source>
</evidence>
<dbReference type="InterPro" id="IPR012337">
    <property type="entry name" value="RNaseH-like_sf"/>
</dbReference>
<evidence type="ECO:0000259" key="7">
    <source>
        <dbReference type="Pfam" id="PF10683"/>
    </source>
</evidence>
<evidence type="ECO:0000313" key="8">
    <source>
        <dbReference type="EMBL" id="CAF1429707.1"/>
    </source>
</evidence>
<sequence>MKGHHKNDLLNQQTTEQTPDAYDLDLTRDTNDTPVVVASPDVVVSPLVGRLNRVFRRGVDRLNRVFRRGVDRRGDARLRRVVDDPDSGRYDRDGNYCSSRSTTDIASFFNIIAMNSNDISKLLRTKPHQYVVKDYVSKNATSSCWSTFGVPAEVINEQDKEFKIIEGFTSCKKCFATFVFCSGSKETGTKNLSDHKCSTKDINQPTLHEVVEKKIVASPHRDELIDSIATWCATRIRPFQCVEDPGFIIVSQMLLDIGSRYGRSLVGKVKAENLLPCANTIKRRIQSLAEITRAEVSARLVAAGGRGELAFSSDLWADRYKKQTYLGMTAIFIENSAIHNIDLCCREFLYSKKSAANVSKSIDAVLNEFNVQQYRKSAFFIIDRGSNLKAALLPNQIIYCTTHRIHSILRDTFSVNKLDLLTTIDRRILKDII</sequence>
<feature type="domain" description="Hermes trasposase DNA-binding" evidence="7">
    <location>
        <begin position="212"/>
        <end position="280"/>
    </location>
</feature>
<keyword evidence="2" id="KW-0479">Metal-binding</keyword>
<name>A0A815MZD6_9BILA</name>
<gene>
    <name evidence="8" type="ORF">ZHD862_LOCUS34318</name>
</gene>
<reference evidence="8" key="1">
    <citation type="submission" date="2021-02" db="EMBL/GenBank/DDBJ databases">
        <authorList>
            <person name="Nowell W R."/>
        </authorList>
    </citation>
    <scope>NUCLEOTIDE SEQUENCE</scope>
</reference>
<comment type="subcellular location">
    <subcellularLocation>
        <location evidence="1">Nucleus</location>
    </subcellularLocation>
</comment>
<evidence type="ECO:0000256" key="6">
    <source>
        <dbReference type="SAM" id="MobiDB-lite"/>
    </source>
</evidence>
<dbReference type="SUPFAM" id="SSF53098">
    <property type="entry name" value="Ribonuclease H-like"/>
    <property type="match status" value="1"/>
</dbReference>
<evidence type="ECO:0000256" key="5">
    <source>
        <dbReference type="ARBA" id="ARBA00023242"/>
    </source>
</evidence>
<dbReference type="InterPro" id="IPR018473">
    <property type="entry name" value="Hermes_transposase_DNA-db"/>
</dbReference>
<dbReference type="EMBL" id="CAJNOT010004376">
    <property type="protein sequence ID" value="CAF1429707.1"/>
    <property type="molecule type" value="Genomic_DNA"/>
</dbReference>
<accession>A0A815MZD6</accession>
<dbReference type="PANTHER" id="PTHR46481:SF10">
    <property type="entry name" value="ZINC FINGER BED DOMAIN-CONTAINING PROTEIN 39"/>
    <property type="match status" value="1"/>
</dbReference>
<dbReference type="PANTHER" id="PTHR46481">
    <property type="entry name" value="ZINC FINGER BED DOMAIN-CONTAINING PROTEIN 4"/>
    <property type="match status" value="1"/>
</dbReference>
<feature type="region of interest" description="Disordered" evidence="6">
    <location>
        <begin position="1"/>
        <end position="27"/>
    </location>
</feature>
<protein>
    <recommendedName>
        <fullName evidence="7">Hermes trasposase DNA-binding domain-containing protein</fullName>
    </recommendedName>
</protein>
<comment type="caution">
    <text evidence="8">The sequence shown here is derived from an EMBL/GenBank/DDBJ whole genome shotgun (WGS) entry which is preliminary data.</text>
</comment>
<dbReference type="Pfam" id="PF10683">
    <property type="entry name" value="DBD_Tnp_Hermes"/>
    <property type="match status" value="1"/>
</dbReference>
<feature type="compositionally biased region" description="Polar residues" evidence="6">
    <location>
        <begin position="9"/>
        <end position="18"/>
    </location>
</feature>
<dbReference type="Gene3D" id="1.10.10.1070">
    <property type="entry name" value="Zinc finger, BED domain-containing"/>
    <property type="match status" value="1"/>
</dbReference>
<keyword evidence="4" id="KW-0862">Zinc</keyword>
<organism evidence="8 9">
    <name type="scientific">Rotaria sordida</name>
    <dbReference type="NCBI Taxonomy" id="392033"/>
    <lineage>
        <taxon>Eukaryota</taxon>
        <taxon>Metazoa</taxon>
        <taxon>Spiralia</taxon>
        <taxon>Gnathifera</taxon>
        <taxon>Rotifera</taxon>
        <taxon>Eurotatoria</taxon>
        <taxon>Bdelloidea</taxon>
        <taxon>Philodinida</taxon>
        <taxon>Philodinidae</taxon>
        <taxon>Rotaria</taxon>
    </lineage>
</organism>
<dbReference type="GO" id="GO:0005634">
    <property type="term" value="C:nucleus"/>
    <property type="evidence" value="ECO:0007669"/>
    <property type="project" value="UniProtKB-SubCell"/>
</dbReference>
<evidence type="ECO:0000313" key="9">
    <source>
        <dbReference type="Proteomes" id="UP000663864"/>
    </source>
</evidence>
<keyword evidence="3" id="KW-0863">Zinc-finger</keyword>
<dbReference type="Proteomes" id="UP000663864">
    <property type="component" value="Unassembled WGS sequence"/>
</dbReference>
<evidence type="ECO:0000256" key="2">
    <source>
        <dbReference type="ARBA" id="ARBA00022723"/>
    </source>
</evidence>
<evidence type="ECO:0000256" key="3">
    <source>
        <dbReference type="ARBA" id="ARBA00022771"/>
    </source>
</evidence>